<organism evidence="1 2">
    <name type="scientific">Vitis vinifera</name>
    <name type="common">Grape</name>
    <dbReference type="NCBI Taxonomy" id="29760"/>
    <lineage>
        <taxon>Eukaryota</taxon>
        <taxon>Viridiplantae</taxon>
        <taxon>Streptophyta</taxon>
        <taxon>Embryophyta</taxon>
        <taxon>Tracheophyta</taxon>
        <taxon>Spermatophyta</taxon>
        <taxon>Magnoliopsida</taxon>
        <taxon>eudicotyledons</taxon>
        <taxon>Gunneridae</taxon>
        <taxon>Pentapetalae</taxon>
        <taxon>rosids</taxon>
        <taxon>Vitales</taxon>
        <taxon>Vitaceae</taxon>
        <taxon>Viteae</taxon>
        <taxon>Vitis</taxon>
    </lineage>
</organism>
<reference evidence="1 2" key="1">
    <citation type="journal article" date="2018" name="PLoS Genet.">
        <title>Population sequencing reveals clonal diversity and ancestral inbreeding in the grapevine cultivar Chardonnay.</title>
        <authorList>
            <person name="Roach M.J."/>
            <person name="Johnson D.L."/>
            <person name="Bohlmann J."/>
            <person name="van Vuuren H.J."/>
            <person name="Jones S.J."/>
            <person name="Pretorius I.S."/>
            <person name="Schmidt S.A."/>
            <person name="Borneman A.R."/>
        </authorList>
    </citation>
    <scope>NUCLEOTIDE SEQUENCE [LARGE SCALE GENOMIC DNA]</scope>
    <source>
        <strain evidence="2">cv. Chardonnay</strain>
        <tissue evidence="1">Leaf</tissue>
    </source>
</reference>
<protein>
    <recommendedName>
        <fullName evidence="3">DUF4283 domain-containing protein</fullName>
    </recommendedName>
</protein>
<gene>
    <name evidence="1" type="ORF">CK203_028262</name>
</gene>
<evidence type="ECO:0000313" key="1">
    <source>
        <dbReference type="EMBL" id="RVW93917.1"/>
    </source>
</evidence>
<comment type="caution">
    <text evidence="1">The sequence shown here is derived from an EMBL/GenBank/DDBJ whole genome shotgun (WGS) entry which is preliminary data.</text>
</comment>
<accession>A0A438IB87</accession>
<dbReference type="EMBL" id="QGNW01000126">
    <property type="protein sequence ID" value="RVW93917.1"/>
    <property type="molecule type" value="Genomic_DNA"/>
</dbReference>
<proteinExistence type="predicted"/>
<dbReference type="Proteomes" id="UP000288805">
    <property type="component" value="Unassembled WGS sequence"/>
</dbReference>
<name>A0A438IB87_VITVI</name>
<evidence type="ECO:0008006" key="3">
    <source>
        <dbReference type="Google" id="ProtNLM"/>
    </source>
</evidence>
<sequence>MLVWILLEENAGLEWNGNLFEISMESIKGKQVEKIVERGWGFSSWIRFGERVLAWLLEGLEACYEGKFR</sequence>
<dbReference type="AlphaFoldDB" id="A0A438IB87"/>
<evidence type="ECO:0000313" key="2">
    <source>
        <dbReference type="Proteomes" id="UP000288805"/>
    </source>
</evidence>